<proteinExistence type="predicted"/>
<feature type="compositionally biased region" description="Polar residues" evidence="1">
    <location>
        <begin position="372"/>
        <end position="384"/>
    </location>
</feature>
<accession>A0A8B8Z628</accession>
<reference evidence="2" key="1">
    <citation type="submission" date="2024-06" db="UniProtKB">
        <authorList>
            <consortium name="RefSeq"/>
        </authorList>
    </citation>
    <scope>NUCLEOTIDE SEQUENCE [LARGE SCALE GENOMIC DNA]</scope>
</reference>
<dbReference type="RefSeq" id="XP_036727605.1">
    <property type="nucleotide sequence ID" value="XM_036871710.1"/>
</dbReference>
<evidence type="ECO:0000256" key="1">
    <source>
        <dbReference type="SAM" id="MobiDB-lite"/>
    </source>
</evidence>
<name>A0A8B8Z628_BALMU</name>
<keyword evidence="2" id="KW-1185">Reference proteome</keyword>
<evidence type="ECO:0000313" key="2">
    <source>
        <dbReference type="Proteomes" id="UP000694857"/>
    </source>
</evidence>
<dbReference type="GeneID" id="118905204"/>
<dbReference type="Proteomes" id="UP000694857">
    <property type="component" value="Chromosome 12"/>
</dbReference>
<organism evidence="2 3">
    <name type="scientific">Balaenoptera musculus</name>
    <name type="common">Blue whale</name>
    <dbReference type="NCBI Taxonomy" id="9771"/>
    <lineage>
        <taxon>Eukaryota</taxon>
        <taxon>Metazoa</taxon>
        <taxon>Chordata</taxon>
        <taxon>Craniata</taxon>
        <taxon>Vertebrata</taxon>
        <taxon>Euteleostomi</taxon>
        <taxon>Mammalia</taxon>
        <taxon>Eutheria</taxon>
        <taxon>Laurasiatheria</taxon>
        <taxon>Artiodactyla</taxon>
        <taxon>Whippomorpha</taxon>
        <taxon>Cetacea</taxon>
        <taxon>Mysticeti</taxon>
        <taxon>Balaenopteridae</taxon>
        <taxon>Balaenoptera</taxon>
    </lineage>
</organism>
<feature type="region of interest" description="Disordered" evidence="1">
    <location>
        <begin position="372"/>
        <end position="402"/>
    </location>
</feature>
<gene>
    <name evidence="3" type="primary">LOC118905204</name>
</gene>
<feature type="region of interest" description="Disordered" evidence="1">
    <location>
        <begin position="1"/>
        <end position="93"/>
    </location>
</feature>
<feature type="region of interest" description="Disordered" evidence="1">
    <location>
        <begin position="276"/>
        <end position="327"/>
    </location>
</feature>
<sequence length="402" mass="42296">MDSSIWGKRQGQRSECRRAASPQSRWGLPAKLIPPLSHQPGHGDAGRLRTPQPCKHSPPTPVPESVQGARVSCPKRRPPEADERSSCGFGGDGQLRAPLRAGVLSRQDLGAARGGELTPTGSAAGYRPLVSPEAFETFALRKKVLVMYLPPAPLLQLLRVAVLVGPFCMQMSETRSPWFKGHGGSQGPCHCAVWGRVASLGLAHWPKLGSTTTSLLPQGPPHSPASAPRCLLVFPSAGSLRGAGLRGEGFPGGSGSQLPGLRFQFKRRWSALPSPESRLRFQARGKPCPPAGPRYMATPGRQEELVSPGGRRRAFSNGRDSGGWPGGPPLPLRGLKGLQGGQERSHLLAIGGGRGAPDFLPATFEMGLSSITEKSSQGTCSGPSPSGAGTEEMQVTAVLPSV</sequence>
<dbReference type="AlphaFoldDB" id="A0A8B8Z628"/>
<protein>
    <submittedName>
        <fullName evidence="3">Uncharacterized protein LOC118905204</fullName>
    </submittedName>
</protein>
<dbReference type="KEGG" id="bmus:118905204"/>
<evidence type="ECO:0000313" key="3">
    <source>
        <dbReference type="RefSeq" id="XP_036727605.1"/>
    </source>
</evidence>
<reference evidence="3" key="2">
    <citation type="submission" date="2025-08" db="UniProtKB">
        <authorList>
            <consortium name="RefSeq"/>
        </authorList>
    </citation>
    <scope>IDENTIFICATION</scope>
    <source>
        <tissue evidence="3">Epidermis and Blubber</tissue>
    </source>
</reference>